<evidence type="ECO:0000256" key="1">
    <source>
        <dbReference type="ARBA" id="ARBA00004651"/>
    </source>
</evidence>
<keyword evidence="8 9" id="KW-0472">Membrane</keyword>
<dbReference type="GO" id="GO:0005283">
    <property type="term" value="F:amino acid:sodium symporter activity"/>
    <property type="evidence" value="ECO:0007669"/>
    <property type="project" value="InterPro"/>
</dbReference>
<keyword evidence="5 9" id="KW-0812">Transmembrane</keyword>
<name>A0A3B1CJF7_9ZZZZ</name>
<accession>A0A3B1CJF7</accession>
<comment type="similarity">
    <text evidence="2">Belongs to the alanine or glycine:cation symporter (AGCS) (TC 2.A.25) family.</text>
</comment>
<feature type="transmembrane region" description="Helical" evidence="9">
    <location>
        <begin position="307"/>
        <end position="327"/>
    </location>
</feature>
<evidence type="ECO:0000256" key="7">
    <source>
        <dbReference type="ARBA" id="ARBA00022989"/>
    </source>
</evidence>
<dbReference type="PANTHER" id="PTHR30330">
    <property type="entry name" value="AGSS FAMILY TRANSPORTER, SODIUM-ALANINE"/>
    <property type="match status" value="1"/>
</dbReference>
<dbReference type="PRINTS" id="PR00175">
    <property type="entry name" value="NAALASMPORT"/>
</dbReference>
<dbReference type="Gene3D" id="1.20.1740.10">
    <property type="entry name" value="Amino acid/polyamine transporter I"/>
    <property type="match status" value="1"/>
</dbReference>
<keyword evidence="7 9" id="KW-1133">Transmembrane helix</keyword>
<feature type="transmembrane region" description="Helical" evidence="9">
    <location>
        <begin position="65"/>
        <end position="89"/>
    </location>
</feature>
<dbReference type="GO" id="GO:0005886">
    <property type="term" value="C:plasma membrane"/>
    <property type="evidence" value="ECO:0007669"/>
    <property type="project" value="UniProtKB-SubCell"/>
</dbReference>
<dbReference type="Pfam" id="PF01235">
    <property type="entry name" value="Na_Ala_symp"/>
    <property type="match status" value="1"/>
</dbReference>
<dbReference type="InterPro" id="IPR001463">
    <property type="entry name" value="Na/Ala_symport"/>
</dbReference>
<sequence length="445" mass="46519">MLDILNRIDSYVWGLPLIILLLGVGFYLTVILRGLQFTLLLKALNLALVKRKEREGAGDISHFQALMTALSATVGTGNIAGVATAIAVGGPGAVFWMWVTGLVGMATKFAEALVAVKYRYRDEKGDMVGGPMVYIAAIGANPFWKFLAKVFAVFACVASFGIGNMVQSNSVADALNSAFGAPKLATGIVLAILTAVVILGGIKRIGRAASAIVPLMIISYCAVSLYILALTVGKIPGAFAMIFENAFTPTAASGGFAGASVWIGLRMGVARGIFSNESGLGSSPIAAAAAKTSEPVSQALVSMTQTFIDTLIVCTMTALVIICSGVWDSGLNGASLTTKAFSTALNSGYGGIIVSLSLVFFAYSSLLGWSYYGERALESLVGIKGSTPYKVLFCVLIVVGAVSKLDVVWLFSDIANALMAFPNLIGLLALSPVIVAETKRYLEKQ</sequence>
<dbReference type="FunFam" id="1.20.1740.10:FF:000004">
    <property type="entry name" value="Sodium:alanine symporter family protein"/>
    <property type="match status" value="1"/>
</dbReference>
<evidence type="ECO:0000256" key="8">
    <source>
        <dbReference type="ARBA" id="ARBA00023136"/>
    </source>
</evidence>
<evidence type="ECO:0000313" key="10">
    <source>
        <dbReference type="EMBL" id="VAX24084.1"/>
    </source>
</evidence>
<evidence type="ECO:0000256" key="3">
    <source>
        <dbReference type="ARBA" id="ARBA00022448"/>
    </source>
</evidence>
<feature type="transmembrane region" description="Helical" evidence="9">
    <location>
        <begin position="95"/>
        <end position="116"/>
    </location>
</feature>
<keyword evidence="6" id="KW-0769">Symport</keyword>
<feature type="transmembrane region" description="Helical" evidence="9">
    <location>
        <begin position="391"/>
        <end position="411"/>
    </location>
</feature>
<proteinExistence type="inferred from homology"/>
<evidence type="ECO:0000256" key="9">
    <source>
        <dbReference type="SAM" id="Phobius"/>
    </source>
</evidence>
<dbReference type="PANTHER" id="PTHR30330:SF3">
    <property type="entry name" value="TRANSCRIPTIONAL REGULATOR, LRP FAMILY"/>
    <property type="match status" value="1"/>
</dbReference>
<dbReference type="AlphaFoldDB" id="A0A3B1CJF7"/>
<gene>
    <name evidence="10" type="ORF">MNBD_NITROSPINAE04-1636</name>
</gene>
<feature type="transmembrane region" description="Helical" evidence="9">
    <location>
        <begin position="146"/>
        <end position="166"/>
    </location>
</feature>
<reference evidence="10" key="1">
    <citation type="submission" date="2018-06" db="EMBL/GenBank/DDBJ databases">
        <authorList>
            <person name="Zhirakovskaya E."/>
        </authorList>
    </citation>
    <scope>NUCLEOTIDE SEQUENCE</scope>
</reference>
<keyword evidence="4" id="KW-1003">Cell membrane</keyword>
<feature type="transmembrane region" description="Helical" evidence="9">
    <location>
        <begin position="178"/>
        <end position="199"/>
    </location>
</feature>
<feature type="transmembrane region" description="Helical" evidence="9">
    <location>
        <begin position="238"/>
        <end position="265"/>
    </location>
</feature>
<comment type="subcellular location">
    <subcellularLocation>
        <location evidence="1">Cell membrane</location>
        <topology evidence="1">Multi-pass membrane protein</topology>
    </subcellularLocation>
</comment>
<evidence type="ECO:0000256" key="2">
    <source>
        <dbReference type="ARBA" id="ARBA00009261"/>
    </source>
</evidence>
<keyword evidence="3" id="KW-0813">Transport</keyword>
<evidence type="ECO:0000256" key="5">
    <source>
        <dbReference type="ARBA" id="ARBA00022692"/>
    </source>
</evidence>
<feature type="transmembrane region" description="Helical" evidence="9">
    <location>
        <begin position="12"/>
        <end position="44"/>
    </location>
</feature>
<protein>
    <submittedName>
        <fullName evidence="10">Sodium/glycine symporter GlyP</fullName>
    </submittedName>
</protein>
<evidence type="ECO:0000256" key="4">
    <source>
        <dbReference type="ARBA" id="ARBA00022475"/>
    </source>
</evidence>
<feature type="transmembrane region" description="Helical" evidence="9">
    <location>
        <begin position="347"/>
        <end position="371"/>
    </location>
</feature>
<dbReference type="NCBIfam" id="TIGR00835">
    <property type="entry name" value="agcS"/>
    <property type="match status" value="1"/>
</dbReference>
<organism evidence="10">
    <name type="scientific">hydrothermal vent metagenome</name>
    <dbReference type="NCBI Taxonomy" id="652676"/>
    <lineage>
        <taxon>unclassified sequences</taxon>
        <taxon>metagenomes</taxon>
        <taxon>ecological metagenomes</taxon>
    </lineage>
</organism>
<feature type="transmembrane region" description="Helical" evidence="9">
    <location>
        <begin position="417"/>
        <end position="436"/>
    </location>
</feature>
<dbReference type="EMBL" id="UOGA01000262">
    <property type="protein sequence ID" value="VAX24084.1"/>
    <property type="molecule type" value="Genomic_DNA"/>
</dbReference>
<evidence type="ECO:0000256" key="6">
    <source>
        <dbReference type="ARBA" id="ARBA00022847"/>
    </source>
</evidence>
<feature type="transmembrane region" description="Helical" evidence="9">
    <location>
        <begin position="211"/>
        <end position="232"/>
    </location>
</feature>